<proteinExistence type="predicted"/>
<protein>
    <submittedName>
        <fullName evidence="1">Uncharacterized protein</fullName>
    </submittedName>
</protein>
<name>A0A8H8DD53_9ASCO</name>
<sequence length="424" mass="49762">MYPDYTQPSEISHKMDLSDLPVELLVKVLPIEKNLLHFPKETIIPWLNLLPQVKSFRILGNSGVGYKRLQGETIEDKIVKGQLLPKYGRCVKTTQECVAKANELFQDRIFIKTGGVAYGRDYRKFVIFEFDIVGHLIRRYGRFSSSLLLWMDDSSYQKTYLVNPYLLVLGTKTILLDPRRLNVFPSKVNFIDSWLARDCHLTMDILDDSCSRFRNLVELELNMAVDIFIKMRSYKSFLEPIAPRRLTLYFNAVRKNLANKDEKSRAPIDFPIDWVLELCIVGEVEQFSLHYFDRLTTIIGLGQLLQRMPFLKNLCLSFGKLHYDKIPKMLLNQKHDVYMDVMVDKAFFYNSFDYDKSFWKIKIEQTVVFVSRTWRHVRGQPLSKWCSSIPFRGTYRSIRYKATKRKVEKSKISKFPGTIIEHIS</sequence>
<comment type="caution">
    <text evidence="1">The sequence shown here is derived from an EMBL/GenBank/DDBJ whole genome shotgun (WGS) entry which is preliminary data.</text>
</comment>
<dbReference type="RefSeq" id="XP_067550635.1">
    <property type="nucleotide sequence ID" value="XM_067694994.1"/>
</dbReference>
<evidence type="ECO:0000313" key="1">
    <source>
        <dbReference type="EMBL" id="KAG5421519.1"/>
    </source>
</evidence>
<reference evidence="1 2" key="1">
    <citation type="submission" date="2020-12" db="EMBL/GenBank/DDBJ databases">
        <title>Effect of drift, selection, and recombination on the evolution of hybrid genomes in Candida yeast pathogens.</title>
        <authorList>
            <person name="Mixao V."/>
            <person name="Ksiezopolska E."/>
            <person name="Saus E."/>
            <person name="Boekhout T."/>
            <person name="Gacser A."/>
            <person name="Gabaldon T."/>
        </authorList>
    </citation>
    <scope>NUCLEOTIDE SEQUENCE [LARGE SCALE GENOMIC DNA]</scope>
    <source>
        <strain evidence="1 2">BP57</strain>
    </source>
</reference>
<keyword evidence="2" id="KW-1185">Reference proteome</keyword>
<dbReference type="OrthoDB" id="4026874at2759"/>
<dbReference type="AlphaFoldDB" id="A0A8H8DD53"/>
<gene>
    <name evidence="1" type="ORF">I9W82_000610</name>
</gene>
<organism evidence="1 2">
    <name type="scientific">Candida metapsilosis</name>
    <dbReference type="NCBI Taxonomy" id="273372"/>
    <lineage>
        <taxon>Eukaryota</taxon>
        <taxon>Fungi</taxon>
        <taxon>Dikarya</taxon>
        <taxon>Ascomycota</taxon>
        <taxon>Saccharomycotina</taxon>
        <taxon>Pichiomycetes</taxon>
        <taxon>Debaryomycetaceae</taxon>
        <taxon>Candida/Lodderomyces clade</taxon>
        <taxon>Candida</taxon>
    </lineage>
</organism>
<dbReference type="Proteomes" id="UP000669133">
    <property type="component" value="Unassembled WGS sequence"/>
</dbReference>
<dbReference type="GeneID" id="93649239"/>
<evidence type="ECO:0000313" key="2">
    <source>
        <dbReference type="Proteomes" id="UP000669133"/>
    </source>
</evidence>
<dbReference type="EMBL" id="JAEOAQ010000001">
    <property type="protein sequence ID" value="KAG5421519.1"/>
    <property type="molecule type" value="Genomic_DNA"/>
</dbReference>
<accession>A0A8H8DD53</accession>